<dbReference type="InterPro" id="IPR036514">
    <property type="entry name" value="SGNH_hydro_sf"/>
</dbReference>
<reference evidence="4" key="1">
    <citation type="journal article" date="2019" name="Int. J. Syst. Evol. Microbiol.">
        <title>The Global Catalogue of Microorganisms (GCM) 10K type strain sequencing project: providing services to taxonomists for standard genome sequencing and annotation.</title>
        <authorList>
            <consortium name="The Broad Institute Genomics Platform"/>
            <consortium name="The Broad Institute Genome Sequencing Center for Infectious Disease"/>
            <person name="Wu L."/>
            <person name="Ma J."/>
        </authorList>
    </citation>
    <scope>NUCLEOTIDE SEQUENCE [LARGE SCALE GENOMIC DNA]</scope>
    <source>
        <strain evidence="4">JCM 30742</strain>
    </source>
</reference>
<feature type="region of interest" description="Disordered" evidence="1">
    <location>
        <begin position="73"/>
        <end position="96"/>
    </location>
</feature>
<dbReference type="Proteomes" id="UP001500752">
    <property type="component" value="Unassembled WGS sequence"/>
</dbReference>
<dbReference type="InterPro" id="IPR013830">
    <property type="entry name" value="SGNH_hydro"/>
</dbReference>
<keyword evidence="4" id="KW-1185">Reference proteome</keyword>
<evidence type="ECO:0000313" key="3">
    <source>
        <dbReference type="EMBL" id="GAA3671501.1"/>
    </source>
</evidence>
<comment type="caution">
    <text evidence="3">The sequence shown here is derived from an EMBL/GenBank/DDBJ whole genome shotgun (WGS) entry which is preliminary data.</text>
</comment>
<accession>A0ABP7BW73</accession>
<dbReference type="Pfam" id="PF13472">
    <property type="entry name" value="Lipase_GDSL_2"/>
    <property type="match status" value="1"/>
</dbReference>
<sequence length="317" mass="31864">MGHGLDRGNGRGASRARRRCRARRKAAGALAAAAAVVLAGAFLAVSAHGGWHVPGGTPRAAAAPAGIVPGGTARGGPVVAPNEHAGWSTQGSIGTVRNPATGREELLYPDPARLAVVVGDSQADGAAGVPGAMTWPRLALQAAGYQVVFRGRGGTGFTASNGRFLNYVDALRSGQWLLPHGNVGLVLVEGGGNDALAGATDERIRTGFLDLVGELRRTYPDSRIVAVGTLARALDDGGGRRNAVDAAVGRAAAEAGVDFVSAGDWLTTAGLANRLADGTHLDAAGHRIAADLFGQRLAALGVGGPGTVLAGRIPEAP</sequence>
<dbReference type="SUPFAM" id="SSF52266">
    <property type="entry name" value="SGNH hydrolase"/>
    <property type="match status" value="1"/>
</dbReference>
<dbReference type="EMBL" id="BAABEO010000008">
    <property type="protein sequence ID" value="GAA3671501.1"/>
    <property type="molecule type" value="Genomic_DNA"/>
</dbReference>
<dbReference type="CDD" id="cd00229">
    <property type="entry name" value="SGNH_hydrolase"/>
    <property type="match status" value="1"/>
</dbReference>
<dbReference type="Gene3D" id="3.40.50.1110">
    <property type="entry name" value="SGNH hydrolase"/>
    <property type="match status" value="1"/>
</dbReference>
<evidence type="ECO:0000259" key="2">
    <source>
        <dbReference type="Pfam" id="PF13472"/>
    </source>
</evidence>
<name>A0ABP7BW73_9MICC</name>
<proteinExistence type="predicted"/>
<feature type="domain" description="SGNH hydrolase-type esterase" evidence="2">
    <location>
        <begin position="117"/>
        <end position="288"/>
    </location>
</feature>
<evidence type="ECO:0000256" key="1">
    <source>
        <dbReference type="SAM" id="MobiDB-lite"/>
    </source>
</evidence>
<gene>
    <name evidence="3" type="ORF">GCM10023081_07330</name>
</gene>
<protein>
    <recommendedName>
        <fullName evidence="2">SGNH hydrolase-type esterase domain-containing protein</fullName>
    </recommendedName>
</protein>
<organism evidence="3 4">
    <name type="scientific">Arthrobacter ginkgonis</name>
    <dbReference type="NCBI Taxonomy" id="1630594"/>
    <lineage>
        <taxon>Bacteria</taxon>
        <taxon>Bacillati</taxon>
        <taxon>Actinomycetota</taxon>
        <taxon>Actinomycetes</taxon>
        <taxon>Micrococcales</taxon>
        <taxon>Micrococcaceae</taxon>
        <taxon>Arthrobacter</taxon>
    </lineage>
</organism>
<dbReference type="RefSeq" id="WP_345148562.1">
    <property type="nucleotide sequence ID" value="NZ_BAABEO010000008.1"/>
</dbReference>
<evidence type="ECO:0000313" key="4">
    <source>
        <dbReference type="Proteomes" id="UP001500752"/>
    </source>
</evidence>
<feature type="region of interest" description="Disordered" evidence="1">
    <location>
        <begin position="1"/>
        <end position="20"/>
    </location>
</feature>